<name>A0A9W7WUT1_TRIRA</name>
<feature type="signal peptide" evidence="1">
    <location>
        <begin position="1"/>
        <end position="15"/>
    </location>
</feature>
<evidence type="ECO:0000313" key="3">
    <source>
        <dbReference type="Proteomes" id="UP001059041"/>
    </source>
</evidence>
<dbReference type="EMBL" id="JAFHDT010000006">
    <property type="protein sequence ID" value="KAI7808748.1"/>
    <property type="molecule type" value="Genomic_DNA"/>
</dbReference>
<feature type="non-terminal residue" evidence="2">
    <location>
        <position position="153"/>
    </location>
</feature>
<keyword evidence="1" id="KW-0732">Signal</keyword>
<reference evidence="2" key="1">
    <citation type="submission" date="2021-02" db="EMBL/GenBank/DDBJ databases">
        <title>Comparative genomics reveals that relaxation of natural selection precedes convergent phenotypic evolution of cavefish.</title>
        <authorList>
            <person name="Peng Z."/>
        </authorList>
    </citation>
    <scope>NUCLEOTIDE SEQUENCE</scope>
    <source>
        <tissue evidence="2">Muscle</tissue>
    </source>
</reference>
<evidence type="ECO:0000313" key="2">
    <source>
        <dbReference type="EMBL" id="KAI7808748.1"/>
    </source>
</evidence>
<proteinExistence type="predicted"/>
<dbReference type="PANTHER" id="PTHR47773">
    <property type="entry name" value="SI:DKEY-9I5.2-RELATED"/>
    <property type="match status" value="1"/>
</dbReference>
<feature type="chain" id="PRO_5040885740" evidence="1">
    <location>
        <begin position="16"/>
        <end position="153"/>
    </location>
</feature>
<gene>
    <name evidence="2" type="ORF">IRJ41_013346</name>
</gene>
<sequence>MFGFLFFFLGNSANSLNFQIYLLEGLLRWNLDRAAAAVAGGGSTLRTYTGELVYSVNENYNKLYGRKLVPNFTPPGVHTGSTSTQCPDSFSCTTAQHSGSANCTSARRPGSTRCTTALCPGTASTQCPDSFSYTTAQHSGSTSCTAALCPGST</sequence>
<dbReference type="PANTHER" id="PTHR47773:SF1">
    <property type="entry name" value="C2H2-TYPE DOMAIN-CONTAINING PROTEIN"/>
    <property type="match status" value="1"/>
</dbReference>
<keyword evidence="3" id="KW-1185">Reference proteome</keyword>
<comment type="caution">
    <text evidence="2">The sequence shown here is derived from an EMBL/GenBank/DDBJ whole genome shotgun (WGS) entry which is preliminary data.</text>
</comment>
<evidence type="ECO:0000256" key="1">
    <source>
        <dbReference type="SAM" id="SignalP"/>
    </source>
</evidence>
<dbReference type="AlphaFoldDB" id="A0A9W7WUT1"/>
<protein>
    <submittedName>
        <fullName evidence="2">Uncharacterized protein</fullName>
    </submittedName>
</protein>
<accession>A0A9W7WUT1</accession>
<dbReference type="Proteomes" id="UP001059041">
    <property type="component" value="Linkage Group LG6"/>
</dbReference>
<organism evidence="2 3">
    <name type="scientific">Triplophysa rosa</name>
    <name type="common">Cave loach</name>
    <dbReference type="NCBI Taxonomy" id="992332"/>
    <lineage>
        <taxon>Eukaryota</taxon>
        <taxon>Metazoa</taxon>
        <taxon>Chordata</taxon>
        <taxon>Craniata</taxon>
        <taxon>Vertebrata</taxon>
        <taxon>Euteleostomi</taxon>
        <taxon>Actinopterygii</taxon>
        <taxon>Neopterygii</taxon>
        <taxon>Teleostei</taxon>
        <taxon>Ostariophysi</taxon>
        <taxon>Cypriniformes</taxon>
        <taxon>Nemacheilidae</taxon>
        <taxon>Triplophysa</taxon>
    </lineage>
</organism>